<feature type="compositionally biased region" description="Pro residues" evidence="1">
    <location>
        <begin position="1"/>
        <end position="11"/>
    </location>
</feature>
<sequence>MAERPAAPPAPSLTTAVDRTLRPGPRALRQHRRHARDRAETGPLPAGILRNTAKWLSDITSDSGFVCLFSIRRRNPQFSGDRAHVLEFPDSVPVQPQLHEHHLGVLGGLRGARGLQRFMVELHGSAHHAERFAAVGRLDLDDHVVGDGLLVGRQVDQALERRPLSLHGLEVPAPVLERPAADRLGDALGGLCGVLDERQHVAEPRIVGEFGQAEMLESVPDVAGGAHDAQVDGAAVGRLVVPQERVDRGPDRVGHLGTHGLAGLHALRDARARGPPRGGQQGHVDLERLARAVAVEQRRGDPARDVHPADRVAERGDPLRQRAAEFLGCQGVPHTAAGPERGAVEPAGEPLGPLVAVRAAARVDDVRVHRPDVLDVELVLLPGLRHVVGEEDIRHLRQLVEHLLPLGLGHVDADAALAAVGMLDQRMPVGVELEPAHVDEAPLGVAPHRMLNLDHVGAPVGEDRSGRGNERELRDLQHPYTLHDLDQGGP</sequence>
<dbReference type="AlphaFoldDB" id="A0QQ07"/>
<dbReference type="Proteomes" id="UP000000757">
    <property type="component" value="Chromosome"/>
</dbReference>
<accession>A0QQ07</accession>
<keyword evidence="3" id="KW-1185">Reference proteome</keyword>
<feature type="compositionally biased region" description="Basic and acidic residues" evidence="1">
    <location>
        <begin position="461"/>
        <end position="490"/>
    </location>
</feature>
<evidence type="ECO:0000313" key="2">
    <source>
        <dbReference type="EMBL" id="ABK73678.1"/>
    </source>
</evidence>
<gene>
    <name evidence="2" type="ordered locus">MSMEG_0584</name>
</gene>
<name>A0QQ07_MYCS2</name>
<feature type="region of interest" description="Disordered" evidence="1">
    <location>
        <begin position="457"/>
        <end position="490"/>
    </location>
</feature>
<organism evidence="2 3">
    <name type="scientific">Mycolicibacterium smegmatis (strain ATCC 700084 / mc(2)155)</name>
    <name type="common">Mycobacterium smegmatis</name>
    <dbReference type="NCBI Taxonomy" id="246196"/>
    <lineage>
        <taxon>Bacteria</taxon>
        <taxon>Bacillati</taxon>
        <taxon>Actinomycetota</taxon>
        <taxon>Actinomycetes</taxon>
        <taxon>Mycobacteriales</taxon>
        <taxon>Mycobacteriaceae</taxon>
        <taxon>Mycolicibacterium</taxon>
    </lineage>
</organism>
<dbReference type="STRING" id="246196.MSMEG_0584"/>
<reference evidence="2 3" key="1">
    <citation type="submission" date="2006-10" db="EMBL/GenBank/DDBJ databases">
        <authorList>
            <person name="Fleischmann R.D."/>
            <person name="Dodson R.J."/>
            <person name="Haft D.H."/>
            <person name="Merkel J.S."/>
            <person name="Nelson W.C."/>
            <person name="Fraser C.M."/>
        </authorList>
    </citation>
    <scope>NUCLEOTIDE SEQUENCE [LARGE SCALE GENOMIC DNA]</scope>
    <source>
        <strain evidence="3">ATCC 700084 / mc(2)155</strain>
    </source>
</reference>
<evidence type="ECO:0000313" key="3">
    <source>
        <dbReference type="Proteomes" id="UP000000757"/>
    </source>
</evidence>
<protein>
    <submittedName>
        <fullName evidence="2">Uncharacterized protein</fullName>
    </submittedName>
</protein>
<dbReference type="EMBL" id="CP000480">
    <property type="protein sequence ID" value="ABK73678.1"/>
    <property type="molecule type" value="Genomic_DNA"/>
</dbReference>
<proteinExistence type="predicted"/>
<evidence type="ECO:0000256" key="1">
    <source>
        <dbReference type="SAM" id="MobiDB-lite"/>
    </source>
</evidence>
<feature type="region of interest" description="Disordered" evidence="1">
    <location>
        <begin position="1"/>
        <end position="45"/>
    </location>
</feature>
<dbReference type="KEGG" id="msm:MSMEG_0584"/>